<evidence type="ECO:0000259" key="3">
    <source>
        <dbReference type="PROSITE" id="PS50056"/>
    </source>
</evidence>
<dbReference type="SMART" id="SM00194">
    <property type="entry name" value="PTPc"/>
    <property type="match status" value="1"/>
</dbReference>
<evidence type="ECO:0000259" key="2">
    <source>
        <dbReference type="PROSITE" id="PS50055"/>
    </source>
</evidence>
<dbReference type="InterPro" id="IPR052782">
    <property type="entry name" value="Oocyte-zygote_transition_reg"/>
</dbReference>
<feature type="domain" description="Tyrosine-protein phosphatase" evidence="2">
    <location>
        <begin position="106"/>
        <end position="354"/>
    </location>
</feature>
<dbReference type="InterPro" id="IPR016130">
    <property type="entry name" value="Tyr_Pase_AS"/>
</dbReference>
<dbReference type="OrthoDB" id="8609993at2759"/>
<dbReference type="SUPFAM" id="SSF52799">
    <property type="entry name" value="(Phosphotyrosine protein) phosphatases II"/>
    <property type="match status" value="1"/>
</dbReference>
<evidence type="ECO:0000313" key="4">
    <source>
        <dbReference type="Proteomes" id="UP000025227"/>
    </source>
</evidence>
<proteinExistence type="predicted"/>
<feature type="compositionally biased region" description="Basic and acidic residues" evidence="1">
    <location>
        <begin position="33"/>
        <end position="51"/>
    </location>
</feature>
<feature type="region of interest" description="Disordered" evidence="1">
    <location>
        <begin position="1"/>
        <end position="75"/>
    </location>
</feature>
<sequence length="420" mass="48133">MADGKRLRSAKRGGKYGRVSAEDIKQQTSSSSDDTKRRNKYEPRSAGEIRKSKTQTGTSGKDAISTGKASEKEARWEFDEKDPAAIAKSVQSLVMRLKKSGALKTIKEEFMRLKKYNPEGSTKAFKENEMYNRYNEIELLDKTRVILKNRGSDYIHASRVMVGNNMFICTQGPLDSSKESFWAMVIQEKVKLIVMLCKLVEDGKEKCVEYFPRNGGTSIVGSYKINAFDRKVISDADGATCGRLDVLFEGKTHTVEHIWYENWADHTAPENFKATVELIRLARKKRQNAPVIVHCSAGVGRSGCFVAIEMAAHIAATTSCFSMEMVLKAIRDQRMHSIQNDMQYLYVYRGFVEYLIDRGVIKRLDVLKFINDYDNLMRRKRRKDVDESKGKEPKEEQKAKAKDEEYTPSVYFNVDYKYFY</sequence>
<feature type="compositionally biased region" description="Basic and acidic residues" evidence="1">
    <location>
        <begin position="383"/>
        <end position="404"/>
    </location>
</feature>
<dbReference type="AlphaFoldDB" id="A0A7I4YKB9"/>
<accession>A0A7I4YKB9</accession>
<dbReference type="Gene3D" id="3.90.190.10">
    <property type="entry name" value="Protein tyrosine phosphatase superfamily"/>
    <property type="match status" value="1"/>
</dbReference>
<keyword evidence="4" id="KW-1185">Reference proteome</keyword>
<reference evidence="5" key="1">
    <citation type="submission" date="2020-12" db="UniProtKB">
        <authorList>
            <consortium name="WormBaseParasite"/>
        </authorList>
    </citation>
    <scope>IDENTIFICATION</scope>
    <source>
        <strain evidence="5">MHco3</strain>
    </source>
</reference>
<dbReference type="SMART" id="SM00404">
    <property type="entry name" value="PTPc_motif"/>
    <property type="match status" value="1"/>
</dbReference>
<evidence type="ECO:0000313" key="5">
    <source>
        <dbReference type="WBParaSite" id="HCON_00102590-00001"/>
    </source>
</evidence>
<dbReference type="PANTHER" id="PTHR46163">
    <property type="entry name" value="TYROSINE-PROTEIN PHOSPHATASE-RELATED"/>
    <property type="match status" value="1"/>
</dbReference>
<feature type="domain" description="Tyrosine specific protein phosphatases" evidence="3">
    <location>
        <begin position="270"/>
        <end position="345"/>
    </location>
</feature>
<dbReference type="InterPro" id="IPR000387">
    <property type="entry name" value="Tyr_Pase_dom"/>
</dbReference>
<dbReference type="InterPro" id="IPR003595">
    <property type="entry name" value="Tyr_Pase_cat"/>
</dbReference>
<dbReference type="PROSITE" id="PS00383">
    <property type="entry name" value="TYR_PHOSPHATASE_1"/>
    <property type="match status" value="1"/>
</dbReference>
<dbReference type="GO" id="GO:0004725">
    <property type="term" value="F:protein tyrosine phosphatase activity"/>
    <property type="evidence" value="ECO:0007669"/>
    <property type="project" value="InterPro"/>
</dbReference>
<dbReference type="WBParaSite" id="HCON_00102590-00001">
    <property type="protein sequence ID" value="HCON_00102590-00001"/>
    <property type="gene ID" value="HCON_00102590"/>
</dbReference>
<dbReference type="PROSITE" id="PS50055">
    <property type="entry name" value="TYR_PHOSPHATASE_PTP"/>
    <property type="match status" value="1"/>
</dbReference>
<dbReference type="InterPro" id="IPR000242">
    <property type="entry name" value="PTP_cat"/>
</dbReference>
<dbReference type="CDD" id="cd00047">
    <property type="entry name" value="PTPc"/>
    <property type="match status" value="1"/>
</dbReference>
<dbReference type="InterPro" id="IPR029021">
    <property type="entry name" value="Prot-tyrosine_phosphatase-like"/>
</dbReference>
<protein>
    <submittedName>
        <fullName evidence="5">Protein-tyrosine phosphatase</fullName>
    </submittedName>
</protein>
<organism evidence="4 5">
    <name type="scientific">Haemonchus contortus</name>
    <name type="common">Barber pole worm</name>
    <dbReference type="NCBI Taxonomy" id="6289"/>
    <lineage>
        <taxon>Eukaryota</taxon>
        <taxon>Metazoa</taxon>
        <taxon>Ecdysozoa</taxon>
        <taxon>Nematoda</taxon>
        <taxon>Chromadorea</taxon>
        <taxon>Rhabditida</taxon>
        <taxon>Rhabditina</taxon>
        <taxon>Rhabditomorpha</taxon>
        <taxon>Strongyloidea</taxon>
        <taxon>Trichostrongylidae</taxon>
        <taxon>Haemonchus</taxon>
    </lineage>
</organism>
<evidence type="ECO:0000256" key="1">
    <source>
        <dbReference type="SAM" id="MobiDB-lite"/>
    </source>
</evidence>
<dbReference type="PROSITE" id="PS50056">
    <property type="entry name" value="TYR_PHOSPHATASE_2"/>
    <property type="match status" value="1"/>
</dbReference>
<feature type="region of interest" description="Disordered" evidence="1">
    <location>
        <begin position="381"/>
        <end position="404"/>
    </location>
</feature>
<name>A0A7I4YKB9_HAECO</name>
<dbReference type="Proteomes" id="UP000025227">
    <property type="component" value="Unplaced"/>
</dbReference>
<dbReference type="Pfam" id="PF00102">
    <property type="entry name" value="Y_phosphatase"/>
    <property type="match status" value="1"/>
</dbReference>
<dbReference type="OMA" id="NETCIVV"/>
<dbReference type="PRINTS" id="PR00700">
    <property type="entry name" value="PRTYPHPHTASE"/>
</dbReference>